<feature type="domain" description="HTH lysR-type" evidence="5">
    <location>
        <begin position="1"/>
        <end position="58"/>
    </location>
</feature>
<dbReference type="Proteomes" id="UP000641588">
    <property type="component" value="Unassembled WGS sequence"/>
</dbReference>
<evidence type="ECO:0000259" key="5">
    <source>
        <dbReference type="PROSITE" id="PS50931"/>
    </source>
</evidence>
<dbReference type="InterPro" id="IPR036390">
    <property type="entry name" value="WH_DNA-bd_sf"/>
</dbReference>
<name>A0A972H261_9BACL</name>
<dbReference type="PRINTS" id="PR00039">
    <property type="entry name" value="HTHLYSR"/>
</dbReference>
<protein>
    <submittedName>
        <fullName evidence="6">LysR family transcriptional regulator</fullName>
    </submittedName>
</protein>
<dbReference type="Pfam" id="PF03466">
    <property type="entry name" value="LysR_substrate"/>
    <property type="match status" value="1"/>
</dbReference>
<keyword evidence="7" id="KW-1185">Reference proteome</keyword>
<keyword evidence="4" id="KW-0804">Transcription</keyword>
<dbReference type="Gene3D" id="3.40.190.290">
    <property type="match status" value="1"/>
</dbReference>
<gene>
    <name evidence="6" type="ORF">GC093_33305</name>
</gene>
<proteinExistence type="inferred from homology"/>
<dbReference type="PANTHER" id="PTHR30419">
    <property type="entry name" value="HTH-TYPE TRANSCRIPTIONAL REGULATOR YBHD"/>
    <property type="match status" value="1"/>
</dbReference>
<evidence type="ECO:0000256" key="1">
    <source>
        <dbReference type="ARBA" id="ARBA00009437"/>
    </source>
</evidence>
<dbReference type="Gene3D" id="1.10.10.10">
    <property type="entry name" value="Winged helix-like DNA-binding domain superfamily/Winged helix DNA-binding domain"/>
    <property type="match status" value="1"/>
</dbReference>
<reference evidence="6" key="1">
    <citation type="submission" date="2019-10" db="EMBL/GenBank/DDBJ databases">
        <title>Description of Paenibacillus glebae sp. nov.</title>
        <authorList>
            <person name="Carlier A."/>
            <person name="Qi S."/>
        </authorList>
    </citation>
    <scope>NUCLEOTIDE SEQUENCE</scope>
    <source>
        <strain evidence="6">LMG 31456</strain>
    </source>
</reference>
<dbReference type="EMBL" id="WHOD01000128">
    <property type="protein sequence ID" value="NOU98072.1"/>
    <property type="molecule type" value="Genomic_DNA"/>
</dbReference>
<evidence type="ECO:0000256" key="2">
    <source>
        <dbReference type="ARBA" id="ARBA00023015"/>
    </source>
</evidence>
<evidence type="ECO:0000256" key="3">
    <source>
        <dbReference type="ARBA" id="ARBA00023125"/>
    </source>
</evidence>
<dbReference type="FunFam" id="1.10.10.10:FF:000001">
    <property type="entry name" value="LysR family transcriptional regulator"/>
    <property type="match status" value="1"/>
</dbReference>
<dbReference type="InterPro" id="IPR000847">
    <property type="entry name" value="LysR_HTH_N"/>
</dbReference>
<dbReference type="PANTHER" id="PTHR30419:SF8">
    <property type="entry name" value="NITROGEN ASSIMILATION TRANSCRIPTIONAL ACTIVATOR-RELATED"/>
    <property type="match status" value="1"/>
</dbReference>
<dbReference type="Pfam" id="PF00126">
    <property type="entry name" value="HTH_1"/>
    <property type="match status" value="1"/>
</dbReference>
<dbReference type="InterPro" id="IPR050950">
    <property type="entry name" value="HTH-type_LysR_regulators"/>
</dbReference>
<dbReference type="GO" id="GO:0003677">
    <property type="term" value="F:DNA binding"/>
    <property type="evidence" value="ECO:0007669"/>
    <property type="project" value="UniProtKB-KW"/>
</dbReference>
<dbReference type="PROSITE" id="PS50931">
    <property type="entry name" value="HTH_LYSR"/>
    <property type="match status" value="1"/>
</dbReference>
<dbReference type="CDD" id="cd08438">
    <property type="entry name" value="PBP2_CidR"/>
    <property type="match status" value="1"/>
</dbReference>
<sequence length="296" mass="33808">MEIRHLKYISEIVRHNSFTKAAEALHITQPTISKMIKNLENELNIEVFARDGKQIKLTNAGEAILNHAGPILQLYDGLMTEINDLTYLNKGSIRMGLPPMAGSRFFPEVLKRFQEQYPGITIKMVEDGARKIEESIADGTLDVGVLLGPVDQAEFDTYPLIEDRLKVIMHPTHKLAQRPQVELTDLAEERFILFSRDFALHDRIISECRAIGYTPYIVYESSQWDFIGEMVSADLGIAMLPDIICRVLNPNKIKAVSLINPTIPWELVMAWRKEGYMSLATREWISFTKQIFNEQT</sequence>
<dbReference type="RefSeq" id="WP_171656324.1">
    <property type="nucleotide sequence ID" value="NZ_WHOD01000128.1"/>
</dbReference>
<dbReference type="SUPFAM" id="SSF46785">
    <property type="entry name" value="Winged helix' DNA-binding domain"/>
    <property type="match status" value="1"/>
</dbReference>
<evidence type="ECO:0000313" key="7">
    <source>
        <dbReference type="Proteomes" id="UP000641588"/>
    </source>
</evidence>
<accession>A0A972H261</accession>
<evidence type="ECO:0000313" key="6">
    <source>
        <dbReference type="EMBL" id="NOU98072.1"/>
    </source>
</evidence>
<organism evidence="6 7">
    <name type="scientific">Paenibacillus foliorum</name>
    <dbReference type="NCBI Taxonomy" id="2654974"/>
    <lineage>
        <taxon>Bacteria</taxon>
        <taxon>Bacillati</taxon>
        <taxon>Bacillota</taxon>
        <taxon>Bacilli</taxon>
        <taxon>Bacillales</taxon>
        <taxon>Paenibacillaceae</taxon>
        <taxon>Paenibacillus</taxon>
    </lineage>
</organism>
<dbReference type="AlphaFoldDB" id="A0A972H261"/>
<dbReference type="InterPro" id="IPR036388">
    <property type="entry name" value="WH-like_DNA-bd_sf"/>
</dbReference>
<keyword evidence="2" id="KW-0805">Transcription regulation</keyword>
<dbReference type="GO" id="GO:0005829">
    <property type="term" value="C:cytosol"/>
    <property type="evidence" value="ECO:0007669"/>
    <property type="project" value="TreeGrafter"/>
</dbReference>
<dbReference type="SUPFAM" id="SSF53850">
    <property type="entry name" value="Periplasmic binding protein-like II"/>
    <property type="match status" value="1"/>
</dbReference>
<keyword evidence="3" id="KW-0238">DNA-binding</keyword>
<dbReference type="GO" id="GO:0003700">
    <property type="term" value="F:DNA-binding transcription factor activity"/>
    <property type="evidence" value="ECO:0007669"/>
    <property type="project" value="InterPro"/>
</dbReference>
<dbReference type="InterPro" id="IPR005119">
    <property type="entry name" value="LysR_subst-bd"/>
</dbReference>
<comment type="caution">
    <text evidence="6">The sequence shown here is derived from an EMBL/GenBank/DDBJ whole genome shotgun (WGS) entry which is preliminary data.</text>
</comment>
<evidence type="ECO:0000256" key="4">
    <source>
        <dbReference type="ARBA" id="ARBA00023163"/>
    </source>
</evidence>
<comment type="similarity">
    <text evidence="1">Belongs to the LysR transcriptional regulatory family.</text>
</comment>